<dbReference type="InterPro" id="IPR019776">
    <property type="entry name" value="Flagellar_basal_body_rod_CS"/>
</dbReference>
<proteinExistence type="inferred from homology"/>
<dbReference type="NCBIfam" id="TIGR03506">
    <property type="entry name" value="FlgEFG_subfam"/>
    <property type="match status" value="1"/>
</dbReference>
<dbReference type="AlphaFoldDB" id="A0A1I1F8I1"/>
<dbReference type="InterPro" id="IPR010930">
    <property type="entry name" value="Flg_bb/hook_C_dom"/>
</dbReference>
<comment type="subunit">
    <text evidence="4 6">The basal body constitutes a major portion of the flagellar organelle and consists of five rings (E,L,P,S, and M) mounted on a central rod. The rod consists of about 26 subunits of FlgG in the distal portion, and FlgB, FlgC and FlgF are thought to build up the proximal portion of the rod with about 6 subunits each.</text>
</comment>
<dbReference type="InterPro" id="IPR020013">
    <property type="entry name" value="Flagellar_FlgE/F/G"/>
</dbReference>
<dbReference type="Pfam" id="PF00460">
    <property type="entry name" value="Flg_bb_rod"/>
    <property type="match status" value="1"/>
</dbReference>
<dbReference type="OrthoDB" id="9804559at2"/>
<organism evidence="10 11">
    <name type="scientific">Kushneria avicenniae</name>
    <dbReference type="NCBI Taxonomy" id="402385"/>
    <lineage>
        <taxon>Bacteria</taxon>
        <taxon>Pseudomonadati</taxon>
        <taxon>Pseudomonadota</taxon>
        <taxon>Gammaproteobacteria</taxon>
        <taxon>Oceanospirillales</taxon>
        <taxon>Halomonadaceae</taxon>
        <taxon>Kushneria</taxon>
    </lineage>
</organism>
<evidence type="ECO:0000256" key="6">
    <source>
        <dbReference type="RuleBase" id="RU362116"/>
    </source>
</evidence>
<evidence type="ECO:0000256" key="1">
    <source>
        <dbReference type="ARBA" id="ARBA00004117"/>
    </source>
</evidence>
<accession>A0A1I1F8I1</accession>
<dbReference type="GO" id="GO:0071978">
    <property type="term" value="P:bacterial-type flagellum-dependent swarming motility"/>
    <property type="evidence" value="ECO:0007669"/>
    <property type="project" value="TreeGrafter"/>
</dbReference>
<evidence type="ECO:0000256" key="2">
    <source>
        <dbReference type="ARBA" id="ARBA00009677"/>
    </source>
</evidence>
<dbReference type="EMBL" id="FOLY01000001">
    <property type="protein sequence ID" value="SFB95594.1"/>
    <property type="molecule type" value="Genomic_DNA"/>
</dbReference>
<evidence type="ECO:0000259" key="9">
    <source>
        <dbReference type="Pfam" id="PF22692"/>
    </source>
</evidence>
<dbReference type="GO" id="GO:0030694">
    <property type="term" value="C:bacterial-type flagellum basal body, rod"/>
    <property type="evidence" value="ECO:0007669"/>
    <property type="project" value="UniProtKB-UniRule"/>
</dbReference>
<dbReference type="InterPro" id="IPR053967">
    <property type="entry name" value="LlgE_F_G-like_D1"/>
</dbReference>
<evidence type="ECO:0000259" key="7">
    <source>
        <dbReference type="Pfam" id="PF00460"/>
    </source>
</evidence>
<dbReference type="Pfam" id="PF06429">
    <property type="entry name" value="Flg_bbr_C"/>
    <property type="match status" value="1"/>
</dbReference>
<dbReference type="PANTHER" id="PTHR30435">
    <property type="entry name" value="FLAGELLAR PROTEIN"/>
    <property type="match status" value="1"/>
</dbReference>
<dbReference type="NCBIfam" id="NF009280">
    <property type="entry name" value="PRK12640.1"/>
    <property type="match status" value="1"/>
</dbReference>
<dbReference type="Proteomes" id="UP000199046">
    <property type="component" value="Unassembled WGS sequence"/>
</dbReference>
<evidence type="ECO:0000256" key="4">
    <source>
        <dbReference type="ARBA" id="ARBA00038560"/>
    </source>
</evidence>
<protein>
    <recommendedName>
        <fullName evidence="5 6">Flagellar basal-body rod protein FlgF</fullName>
    </recommendedName>
</protein>
<feature type="domain" description="Flagellar basal-body/hook protein C-terminal" evidence="8">
    <location>
        <begin position="200"/>
        <end position="244"/>
    </location>
</feature>
<feature type="domain" description="Flagellar basal body rod protein N-terminal" evidence="7">
    <location>
        <begin position="5"/>
        <end position="35"/>
    </location>
</feature>
<evidence type="ECO:0000259" key="8">
    <source>
        <dbReference type="Pfam" id="PF06429"/>
    </source>
</evidence>
<dbReference type="NCBIfam" id="TIGR02490">
    <property type="entry name" value="flgF"/>
    <property type="match status" value="1"/>
</dbReference>
<dbReference type="InterPro" id="IPR012836">
    <property type="entry name" value="FlgF"/>
</dbReference>
<sequence length="248" mass="25765">MDRIIYTAMSGAKQSLERQSAVANNMANVSTSGFRAELSAARAVPVNGAGHATRAITSDSTPGSDFTPGSFTTTGRALDVAINGDGWLAVQAGNGDTAYTRNGALQVDATGLLMSQGRPVMGEDGPIVVPLNAEVSIAGDGTISAREVGTQVQAEVGRLMLASNADGRMARRDDGLFGAWNAQGGPMAGLPRDENVQVVSGTLEGSNVNPTEAMVAMIDTARRFEMNMKVLTTADENDQRANSLLSMN</sequence>
<dbReference type="RefSeq" id="WP_090129627.1">
    <property type="nucleotide sequence ID" value="NZ_FOLY01000001.1"/>
</dbReference>
<keyword evidence="11" id="KW-1185">Reference proteome</keyword>
<dbReference type="SUPFAM" id="SSF117143">
    <property type="entry name" value="Flagellar hook protein flgE"/>
    <property type="match status" value="1"/>
</dbReference>
<comment type="similarity">
    <text evidence="2 6">Belongs to the flagella basal body rod proteins family.</text>
</comment>
<reference evidence="11" key="1">
    <citation type="submission" date="2016-10" db="EMBL/GenBank/DDBJ databases">
        <authorList>
            <person name="Varghese N."/>
            <person name="Submissions S."/>
        </authorList>
    </citation>
    <scope>NUCLEOTIDE SEQUENCE [LARGE SCALE GENOMIC DNA]</scope>
    <source>
        <strain evidence="11">DSM 23439</strain>
    </source>
</reference>
<dbReference type="Pfam" id="PF22692">
    <property type="entry name" value="LlgE_F_G_D1"/>
    <property type="match status" value="1"/>
</dbReference>
<feature type="domain" description="Flagellar hook protein FlgE/F/G-like D1" evidence="9">
    <location>
        <begin position="81"/>
        <end position="145"/>
    </location>
</feature>
<comment type="subcellular location">
    <subcellularLocation>
        <location evidence="1 6">Bacterial flagellum basal body</location>
    </subcellularLocation>
</comment>
<dbReference type="PANTHER" id="PTHR30435:SF18">
    <property type="entry name" value="FLAGELLAR BASAL-BODY ROD PROTEIN FLGF"/>
    <property type="match status" value="1"/>
</dbReference>
<evidence type="ECO:0000256" key="5">
    <source>
        <dbReference type="ARBA" id="ARBA00040228"/>
    </source>
</evidence>
<gene>
    <name evidence="10" type="ORF">SAMN05421848_0030</name>
</gene>
<evidence type="ECO:0000313" key="10">
    <source>
        <dbReference type="EMBL" id="SFB95594.1"/>
    </source>
</evidence>
<evidence type="ECO:0000256" key="3">
    <source>
        <dbReference type="ARBA" id="ARBA00023143"/>
    </source>
</evidence>
<evidence type="ECO:0000313" key="11">
    <source>
        <dbReference type="Proteomes" id="UP000199046"/>
    </source>
</evidence>
<name>A0A1I1F8I1_9GAMM</name>
<keyword evidence="10" id="KW-0966">Cell projection</keyword>
<keyword evidence="3 6" id="KW-0975">Bacterial flagellum</keyword>
<dbReference type="PROSITE" id="PS00588">
    <property type="entry name" value="FLAGELLA_BB_ROD"/>
    <property type="match status" value="1"/>
</dbReference>
<dbReference type="STRING" id="402385.SAMN05421848_0030"/>
<dbReference type="InterPro" id="IPR037925">
    <property type="entry name" value="FlgE/F/G-like"/>
</dbReference>
<dbReference type="InterPro" id="IPR001444">
    <property type="entry name" value="Flag_bb_rod_N"/>
</dbReference>
<keyword evidence="10" id="KW-0282">Flagellum</keyword>
<keyword evidence="10" id="KW-0969">Cilium</keyword>